<dbReference type="Gene3D" id="2.60.40.10">
    <property type="entry name" value="Immunoglobulins"/>
    <property type="match status" value="1"/>
</dbReference>
<dbReference type="RefSeq" id="WP_139227567.1">
    <property type="nucleotide sequence ID" value="NZ_FOZZ01000007.1"/>
</dbReference>
<evidence type="ECO:0008006" key="3">
    <source>
        <dbReference type="Google" id="ProtNLM"/>
    </source>
</evidence>
<name>A0A1I6TY20_9SPHI</name>
<dbReference type="SUPFAM" id="SSF49265">
    <property type="entry name" value="Fibronectin type III"/>
    <property type="match status" value="1"/>
</dbReference>
<protein>
    <recommendedName>
        <fullName evidence="3">Fibronectin type-III domain-containing protein</fullName>
    </recommendedName>
</protein>
<accession>A0A1I6TY20</accession>
<dbReference type="AlphaFoldDB" id="A0A1I6TY20"/>
<dbReference type="Proteomes" id="UP000198785">
    <property type="component" value="Unassembled WGS sequence"/>
</dbReference>
<dbReference type="InterPro" id="IPR013783">
    <property type="entry name" value="Ig-like_fold"/>
</dbReference>
<dbReference type="EMBL" id="FOZZ01000007">
    <property type="protein sequence ID" value="SFS94086.1"/>
    <property type="molecule type" value="Genomic_DNA"/>
</dbReference>
<sequence>MKKPTTNFNNLDAAKLIQYAEEIIAKMGENNEIFATPTPSLTALEAAVLVYRNSVTEASFNDRRAISFRNEKRKELEFLINELSKYVDTIARGNNTIILSAGFLPSKDPTPGDDWNPKAQQLEVEPQGLGTSRIKAKVKPWKQARYYQFEFKKKNTELPWQKVLSTRSVVEIPNLETFQEYEFRVTYLGKSTEPNYSEVVSTFAL</sequence>
<reference evidence="1 2" key="1">
    <citation type="submission" date="2016-10" db="EMBL/GenBank/DDBJ databases">
        <authorList>
            <person name="de Groot N.N."/>
        </authorList>
    </citation>
    <scope>NUCLEOTIDE SEQUENCE [LARGE SCALE GENOMIC DNA]</scope>
    <source>
        <strain evidence="1 2">DSM 22789</strain>
    </source>
</reference>
<keyword evidence="2" id="KW-1185">Reference proteome</keyword>
<evidence type="ECO:0000313" key="1">
    <source>
        <dbReference type="EMBL" id="SFS94086.1"/>
    </source>
</evidence>
<organism evidence="1 2">
    <name type="scientific">Sphingobacterium wenxiniae</name>
    <dbReference type="NCBI Taxonomy" id="683125"/>
    <lineage>
        <taxon>Bacteria</taxon>
        <taxon>Pseudomonadati</taxon>
        <taxon>Bacteroidota</taxon>
        <taxon>Sphingobacteriia</taxon>
        <taxon>Sphingobacteriales</taxon>
        <taxon>Sphingobacteriaceae</taxon>
        <taxon>Sphingobacterium</taxon>
    </lineage>
</organism>
<evidence type="ECO:0000313" key="2">
    <source>
        <dbReference type="Proteomes" id="UP000198785"/>
    </source>
</evidence>
<dbReference type="OrthoDB" id="703469at2"/>
<gene>
    <name evidence="1" type="ORF">SAMN05660206_107126</name>
</gene>
<dbReference type="InterPro" id="IPR036116">
    <property type="entry name" value="FN3_sf"/>
</dbReference>
<proteinExistence type="predicted"/>